<dbReference type="GO" id="GO:0016020">
    <property type="term" value="C:membrane"/>
    <property type="evidence" value="ECO:0007669"/>
    <property type="project" value="InterPro"/>
</dbReference>
<dbReference type="InterPro" id="IPR002884">
    <property type="entry name" value="P_dom"/>
</dbReference>
<keyword evidence="11" id="KW-1185">Reference proteome</keyword>
<dbReference type="GO" id="GO:0005975">
    <property type="term" value="P:carbohydrate metabolic process"/>
    <property type="evidence" value="ECO:0007669"/>
    <property type="project" value="UniProtKB-ARBA"/>
</dbReference>
<evidence type="ECO:0000256" key="6">
    <source>
        <dbReference type="ARBA" id="ARBA00022833"/>
    </source>
</evidence>
<dbReference type="CDD" id="cd09597">
    <property type="entry name" value="M4_TLP"/>
    <property type="match status" value="1"/>
</dbReference>
<keyword evidence="5" id="KW-0378">Hydrolase</keyword>
<dbReference type="GO" id="GO:0005509">
    <property type="term" value="F:calcium ion binding"/>
    <property type="evidence" value="ECO:0007669"/>
    <property type="project" value="InterPro"/>
</dbReference>
<comment type="similarity">
    <text evidence="1">Belongs to the peptidase M4 family.</text>
</comment>
<keyword evidence="2" id="KW-0645">Protease</keyword>
<dbReference type="Gene3D" id="3.10.450.490">
    <property type="match status" value="1"/>
</dbReference>
<protein>
    <submittedName>
        <fullName evidence="10">M4 family peptidase</fullName>
    </submittedName>
</protein>
<keyword evidence="7" id="KW-0482">Metalloprotease</keyword>
<sequence length="719" mass="76076">MAGARPVTLTAAQREQLLEAAADAGATTADALRLGGKEALIPKDVIKDADGTVHTRYERTYAGLPVLGGDLVVHERAGGRTVSKASTARIAVPSTKPAVSAAEAKKSALSAAKGARTQDPAAAGSPRLVVFMGDGSPVLAWQSFVTGTQPDGVPSRLSVVTDAATGARLQSVEQIKAGAGHSQYSGQVQIGTVNNGGVFELTDPERGGHATFDMTGVGGSGTLVTDDDDNWGDGTVADRQTAAVDAAYGQRETWDFYKERFGRNGIANDGVGARSRVHAGNNLANAYWDDLCFCMTYGDGRDNAHPLTELDIAAHEMTHGVTYATANLTYAGESGGLNEATSDIMSTAVEFFANNTADVPDYTLGELADVRGTGKPLRYMDQPSKDAHPDKGTSLDYWTPQLKKEDVHHSSGPANHFFYLLSEGSGKKTINGVAYDSPTYDALPVTPIGLRNATDIWYRALTTYMTSSTDYAGARTATLQAAADLFGQGSATYEAVGNAWAAVNVGARYVNHIAVTAPSTRPVAVGQPTSRQIEAVGSSPGRLAYSAHGLPKGLSINSRTGLISGTPKKAGTFKTAVTVKNTAQRKAKHTVRFDWPVLASGGRFFVNPARYDIPKWGTTESPLVVTGRKGHAPSDLEVTIDLVHPWVGGQIVTLVSENGTEIPVKPWYWDTGEGEVHATYTVDASQVPANGTWKLRVTDNTPGIFDPDPGYLDRWSLTF</sequence>
<accession>A0A2Z4JET1</accession>
<dbReference type="GO" id="GO:0004252">
    <property type="term" value="F:serine-type endopeptidase activity"/>
    <property type="evidence" value="ECO:0007669"/>
    <property type="project" value="InterPro"/>
</dbReference>
<dbReference type="Pfam" id="PF02868">
    <property type="entry name" value="Peptidase_M4_C"/>
    <property type="match status" value="1"/>
</dbReference>
<dbReference type="Gene3D" id="1.10.390.10">
    <property type="entry name" value="Neutral Protease Domain 2"/>
    <property type="match status" value="1"/>
</dbReference>
<evidence type="ECO:0000256" key="4">
    <source>
        <dbReference type="ARBA" id="ARBA00022729"/>
    </source>
</evidence>
<dbReference type="InterPro" id="IPR023612">
    <property type="entry name" value="Peptidase_M4"/>
</dbReference>
<dbReference type="PANTHER" id="PTHR33794">
    <property type="entry name" value="BACILLOLYSIN"/>
    <property type="match status" value="1"/>
</dbReference>
<evidence type="ECO:0000256" key="1">
    <source>
        <dbReference type="ARBA" id="ARBA00009388"/>
    </source>
</evidence>
<evidence type="ECO:0000256" key="8">
    <source>
        <dbReference type="PIRSR" id="PIRSR623612-1"/>
    </source>
</evidence>
<dbReference type="InterPro" id="IPR050728">
    <property type="entry name" value="Zinc_Metalloprotease_M4"/>
</dbReference>
<name>A0A2Z4JET1_9ACTN</name>
<dbReference type="SUPFAM" id="SSF55486">
    <property type="entry name" value="Metalloproteases ('zincins'), catalytic domain"/>
    <property type="match status" value="1"/>
</dbReference>
<dbReference type="Gene3D" id="2.60.120.260">
    <property type="entry name" value="Galactose-binding domain-like"/>
    <property type="match status" value="1"/>
</dbReference>
<dbReference type="Gene3D" id="3.10.170.10">
    <property type="match status" value="1"/>
</dbReference>
<feature type="domain" description="P/Homo B" evidence="9">
    <location>
        <begin position="597"/>
        <end position="719"/>
    </location>
</feature>
<keyword evidence="10" id="KW-0614">Plasmid</keyword>
<dbReference type="AlphaFoldDB" id="A0A2Z4JET1"/>
<organism evidence="10 11">
    <name type="scientific">Streptomyces cadmiisoli</name>
    <dbReference type="NCBI Taxonomy" id="2184053"/>
    <lineage>
        <taxon>Bacteria</taxon>
        <taxon>Bacillati</taxon>
        <taxon>Actinomycetota</taxon>
        <taxon>Actinomycetes</taxon>
        <taxon>Kitasatosporales</taxon>
        <taxon>Streptomycetaceae</taxon>
        <taxon>Streptomyces</taxon>
        <taxon>Streptomyces aurantiacus group</taxon>
    </lineage>
</organism>
<dbReference type="Pfam" id="PF07504">
    <property type="entry name" value="FTP"/>
    <property type="match status" value="1"/>
</dbReference>
<dbReference type="Proteomes" id="UP000249616">
    <property type="component" value="Plasmid unnamed1"/>
</dbReference>
<dbReference type="InterPro" id="IPR008979">
    <property type="entry name" value="Galactose-bd-like_sf"/>
</dbReference>
<gene>
    <name evidence="10" type="ORF">DN051_43505</name>
</gene>
<evidence type="ECO:0000256" key="7">
    <source>
        <dbReference type="ARBA" id="ARBA00023049"/>
    </source>
</evidence>
<evidence type="ECO:0000256" key="2">
    <source>
        <dbReference type="ARBA" id="ARBA00022670"/>
    </source>
</evidence>
<keyword evidence="4" id="KW-0732">Signal</keyword>
<evidence type="ECO:0000259" key="9">
    <source>
        <dbReference type="PROSITE" id="PS51829"/>
    </source>
</evidence>
<dbReference type="SUPFAM" id="SSF49313">
    <property type="entry name" value="Cadherin-like"/>
    <property type="match status" value="1"/>
</dbReference>
<dbReference type="KEGG" id="scad:DN051_43505"/>
<dbReference type="EMBL" id="CP030074">
    <property type="protein sequence ID" value="AWW43662.1"/>
    <property type="molecule type" value="Genomic_DNA"/>
</dbReference>
<proteinExistence type="inferred from homology"/>
<dbReference type="Pfam" id="PF01483">
    <property type="entry name" value="P_proprotein"/>
    <property type="match status" value="1"/>
</dbReference>
<dbReference type="GO" id="GO:0004222">
    <property type="term" value="F:metalloendopeptidase activity"/>
    <property type="evidence" value="ECO:0007669"/>
    <property type="project" value="InterPro"/>
</dbReference>
<dbReference type="Pfam" id="PF05345">
    <property type="entry name" value="He_PIG"/>
    <property type="match status" value="1"/>
</dbReference>
<evidence type="ECO:0000256" key="5">
    <source>
        <dbReference type="ARBA" id="ARBA00022801"/>
    </source>
</evidence>
<dbReference type="SUPFAM" id="SSF49785">
    <property type="entry name" value="Galactose-binding domain-like"/>
    <property type="match status" value="1"/>
</dbReference>
<dbReference type="PROSITE" id="PS51829">
    <property type="entry name" value="P_HOMO_B"/>
    <property type="match status" value="1"/>
</dbReference>
<dbReference type="InterPro" id="IPR001570">
    <property type="entry name" value="Peptidase_M4_C_domain"/>
</dbReference>
<dbReference type="InterPro" id="IPR027268">
    <property type="entry name" value="Peptidase_M4/M1_CTD_sf"/>
</dbReference>
<dbReference type="GO" id="GO:0006508">
    <property type="term" value="P:proteolysis"/>
    <property type="evidence" value="ECO:0007669"/>
    <property type="project" value="UniProtKB-KW"/>
</dbReference>
<feature type="active site" evidence="8">
    <location>
        <position position="316"/>
    </location>
</feature>
<dbReference type="PRINTS" id="PR00730">
    <property type="entry name" value="THERMOLYSIN"/>
</dbReference>
<dbReference type="InterPro" id="IPR015919">
    <property type="entry name" value="Cadherin-like_sf"/>
</dbReference>
<geneLocation type="plasmid" evidence="10 11">
    <name>unnamed1</name>
</geneLocation>
<evidence type="ECO:0000313" key="10">
    <source>
        <dbReference type="EMBL" id="AWW43662.1"/>
    </source>
</evidence>
<evidence type="ECO:0000256" key="3">
    <source>
        <dbReference type="ARBA" id="ARBA00022723"/>
    </source>
</evidence>
<dbReference type="Pfam" id="PF01447">
    <property type="entry name" value="Peptidase_M4"/>
    <property type="match status" value="1"/>
</dbReference>
<keyword evidence="3" id="KW-0479">Metal-binding</keyword>
<reference evidence="11" key="1">
    <citation type="submission" date="2018-06" db="EMBL/GenBank/DDBJ databases">
        <authorList>
            <person name="Li K."/>
        </authorList>
    </citation>
    <scope>NUCLEOTIDE SEQUENCE [LARGE SCALE GENOMIC DNA]</scope>
    <source>
        <strain evidence="11">ZFG47</strain>
        <plasmid evidence="11">unnamed1</plasmid>
    </source>
</reference>
<dbReference type="InterPro" id="IPR013856">
    <property type="entry name" value="Peptidase_M4_domain"/>
</dbReference>
<dbReference type="PANTHER" id="PTHR33794:SF1">
    <property type="entry name" value="BACILLOLYSIN"/>
    <property type="match status" value="1"/>
</dbReference>
<keyword evidence="6" id="KW-0862">Zinc</keyword>
<dbReference type="Gene3D" id="2.60.40.10">
    <property type="entry name" value="Immunoglobulins"/>
    <property type="match status" value="1"/>
</dbReference>
<dbReference type="InterPro" id="IPR013783">
    <property type="entry name" value="Ig-like_fold"/>
</dbReference>
<evidence type="ECO:0000313" key="11">
    <source>
        <dbReference type="Proteomes" id="UP000249616"/>
    </source>
</evidence>
<dbReference type="InterPro" id="IPR011096">
    <property type="entry name" value="FTP_domain"/>
</dbReference>
<feature type="active site" description="Proton donor" evidence="8">
    <location>
        <position position="408"/>
    </location>
</feature>